<protein>
    <submittedName>
        <fullName evidence="5">Histidinol-phosphate/aromatic aminotransferase/cobyric acid decarboxylase-like protein</fullName>
    </submittedName>
</protein>
<evidence type="ECO:0000256" key="3">
    <source>
        <dbReference type="SAM" id="MobiDB-lite"/>
    </source>
</evidence>
<comment type="cofactor">
    <cofactor evidence="1">
        <name>pyridoxal 5'-phosphate</name>
        <dbReference type="ChEBI" id="CHEBI:597326"/>
    </cofactor>
</comment>
<proteinExistence type="predicted"/>
<dbReference type="GeneID" id="93838236"/>
<dbReference type="InterPro" id="IPR015422">
    <property type="entry name" value="PyrdxlP-dep_Trfase_small"/>
</dbReference>
<name>A0AA89TSD1_STRCU</name>
<dbReference type="InterPro" id="IPR004839">
    <property type="entry name" value="Aminotransferase_I/II_large"/>
</dbReference>
<evidence type="ECO:0000313" key="6">
    <source>
        <dbReference type="Proteomes" id="UP000579531"/>
    </source>
</evidence>
<evidence type="ECO:0000256" key="2">
    <source>
        <dbReference type="ARBA" id="ARBA00022898"/>
    </source>
</evidence>
<dbReference type="AlphaFoldDB" id="A0AA89TSD1"/>
<dbReference type="InterPro" id="IPR015424">
    <property type="entry name" value="PyrdxlP-dep_Trfase"/>
</dbReference>
<keyword evidence="2" id="KW-0663">Pyridoxal phosphate</keyword>
<dbReference type="Proteomes" id="UP000579531">
    <property type="component" value="Unassembled WGS sequence"/>
</dbReference>
<feature type="compositionally biased region" description="Pro residues" evidence="3">
    <location>
        <begin position="529"/>
        <end position="550"/>
    </location>
</feature>
<gene>
    <name evidence="5" type="ORF">HNR72_001848</name>
</gene>
<dbReference type="PANTHER" id="PTHR42885:SF1">
    <property type="entry name" value="THREONINE-PHOSPHATE DECARBOXYLASE"/>
    <property type="match status" value="1"/>
</dbReference>
<dbReference type="PANTHER" id="PTHR42885">
    <property type="entry name" value="HISTIDINOL-PHOSPHATE AMINOTRANSFERASE-RELATED"/>
    <property type="match status" value="1"/>
</dbReference>
<feature type="domain" description="Aminotransferase class I/classII large" evidence="4">
    <location>
        <begin position="63"/>
        <end position="362"/>
    </location>
</feature>
<comment type="caution">
    <text evidence="5">The sequence shown here is derived from an EMBL/GenBank/DDBJ whole genome shotgun (WGS) entry which is preliminary data.</text>
</comment>
<dbReference type="Gene3D" id="3.40.640.10">
    <property type="entry name" value="Type I PLP-dependent aspartate aminotransferase-like (Major domain)"/>
    <property type="match status" value="1"/>
</dbReference>
<dbReference type="FunFam" id="3.40.640.10:FF:000068">
    <property type="entry name" value="Putative aminotransferase"/>
    <property type="match status" value="1"/>
</dbReference>
<evidence type="ECO:0000313" key="5">
    <source>
        <dbReference type="EMBL" id="MBB5810820.1"/>
    </source>
</evidence>
<dbReference type="Gene3D" id="3.90.1150.10">
    <property type="entry name" value="Aspartate Aminotransferase, domain 1"/>
    <property type="match status" value="1"/>
</dbReference>
<organism evidence="5 6">
    <name type="scientific">Streptomyces collinus</name>
    <dbReference type="NCBI Taxonomy" id="42684"/>
    <lineage>
        <taxon>Bacteria</taxon>
        <taxon>Bacillati</taxon>
        <taxon>Actinomycetota</taxon>
        <taxon>Actinomycetes</taxon>
        <taxon>Kitasatosporales</taxon>
        <taxon>Streptomycetaceae</taxon>
        <taxon>Streptomyces</taxon>
    </lineage>
</organism>
<dbReference type="SUPFAM" id="SSF53383">
    <property type="entry name" value="PLP-dependent transferases"/>
    <property type="match status" value="1"/>
</dbReference>
<dbReference type="EMBL" id="JACHLX010000001">
    <property type="protein sequence ID" value="MBB5810820.1"/>
    <property type="molecule type" value="Genomic_DNA"/>
</dbReference>
<keyword evidence="5" id="KW-0032">Aminotransferase</keyword>
<dbReference type="InterPro" id="IPR015421">
    <property type="entry name" value="PyrdxlP-dep_Trfase_major"/>
</dbReference>
<reference evidence="5 6" key="1">
    <citation type="submission" date="2020-08" db="EMBL/GenBank/DDBJ databases">
        <title>Sequencing the genomes of 1000 actinobacteria strains.</title>
        <authorList>
            <person name="Klenk H.-P."/>
        </authorList>
    </citation>
    <scope>NUCLEOTIDE SEQUENCE [LARGE SCALE GENOMIC DNA]</scope>
    <source>
        <strain evidence="5 6">DSM 40129</strain>
    </source>
</reference>
<dbReference type="Pfam" id="PF00155">
    <property type="entry name" value="Aminotran_1_2"/>
    <property type="match status" value="1"/>
</dbReference>
<dbReference type="GO" id="GO:0030170">
    <property type="term" value="F:pyridoxal phosphate binding"/>
    <property type="evidence" value="ECO:0007669"/>
    <property type="project" value="InterPro"/>
</dbReference>
<sequence>MADNVTSLFRSTAAHSPSMAALTREGGEGAGPVDFCIPCNPYFPTPAMFEDMAGRLRDIITYYPSSADTITAELCSLLQLPPQCVAMGNGSTELITWIDHLLVRESLAVPVPTFGRWTDQPMETGKRVDMFPLQESSGFALDLAQYAEFIRARGTRVAVICNPNNPDGGFLHKHAIVQFMDAMADLDLVVIDESFLEFADAEAEPSVVQEAMLRPNVVVLRSLGKNFGLHGIRFGYLVANPALAGRIRSMLPKWNLNSFAEHVVFMLKEHGAEYAQSLQQVRRDRLDMAGQLSSLPGLTVYPSQGNFLFVRLPVGAEGTVVRDRMLTEHRILVRECGNKIGSSSRFLRLVVRPQVDVRRLVSGLEQVLYGTSRRGAAVPELGNGTSYSSGTAAVDRLVSETNGSGMRGLAAQAVGMAAAGVGEPGLAPAAAAASVGGPGLAAAPAAAAPAPAPAPMPAPTPATGIGMPLPAAASAVPAGAGGGMPMPAAAQMPQPQMPQPPMPQAVPQPAPQPMAAPAPPLTPAAQAPVPVPAPAPSPMAAPAAPSPMASPSPMAAPFTGPTPPGVPARGGLTAAQVRGTNGLTPAPATGWPAAQSWPNAAGMGQAG</sequence>
<keyword evidence="6" id="KW-1185">Reference proteome</keyword>
<dbReference type="CDD" id="cd00609">
    <property type="entry name" value="AAT_like"/>
    <property type="match status" value="1"/>
</dbReference>
<evidence type="ECO:0000256" key="1">
    <source>
        <dbReference type="ARBA" id="ARBA00001933"/>
    </source>
</evidence>
<dbReference type="RefSeq" id="WP_184845923.1">
    <property type="nucleotide sequence ID" value="NZ_BAABFE010000009.1"/>
</dbReference>
<feature type="region of interest" description="Disordered" evidence="3">
    <location>
        <begin position="491"/>
        <end position="607"/>
    </location>
</feature>
<dbReference type="GO" id="GO:0008483">
    <property type="term" value="F:transaminase activity"/>
    <property type="evidence" value="ECO:0007669"/>
    <property type="project" value="UniProtKB-KW"/>
</dbReference>
<feature type="compositionally biased region" description="Pro residues" evidence="3">
    <location>
        <begin position="495"/>
        <end position="522"/>
    </location>
</feature>
<evidence type="ECO:0000259" key="4">
    <source>
        <dbReference type="Pfam" id="PF00155"/>
    </source>
</evidence>
<accession>A0AA89TSD1</accession>
<keyword evidence="5" id="KW-0808">Transferase</keyword>